<proteinExistence type="inferred from homology"/>
<dbReference type="Gene3D" id="1.20.910.10">
    <property type="entry name" value="Heme oxygenase-like"/>
    <property type="match status" value="1"/>
</dbReference>
<evidence type="ECO:0000256" key="4">
    <source>
        <dbReference type="ARBA" id="ARBA00022723"/>
    </source>
</evidence>
<accession>A0ABP0TFI1</accession>
<evidence type="ECO:0000256" key="2">
    <source>
        <dbReference type="ARBA" id="ARBA00012360"/>
    </source>
</evidence>
<sequence length="435" mass="47077">MTLAVHWTPCYGMRNATLRKATLCCRCKGASMAVRVTKTVTCEGESGESSSSSSSSSRQSETRKLGFGTKNSKSENRRGHKQGGEADGLNANGKKSAEKRAVAVREGSKQLQNVLRNVDKETAAEQSRKLGIDPQVAAKGKVDFVRVETWAGDGTEAALENLPMKSFSPAFIADEDTAPFYEQLVRRLQLLDSKGEISVAQGRPIPPFERWSFSTNHYIQFLQDQLAVYSVLKDVIAAVKNSKSSGNTGPRSSDDGSSSQAVRAVALFDTVLGLDRTKELTADIAAVSGAAAAAADSDLHTPSLEPTTQTTAYVKYIEQVGRNAAAELSTEACLQLLAHIFAIHVAHLTTGMRVGAKAVERLSVVKKSRAVHFYRDYPQQAQDPLRVLIAAVNTAGSYILPEEREQVMQELAKAIQRTSLLFAVLAIEEQLEVTT</sequence>
<evidence type="ECO:0000256" key="5">
    <source>
        <dbReference type="ARBA" id="ARBA00023002"/>
    </source>
</evidence>
<keyword evidence="6" id="KW-0408">Iron</keyword>
<organism evidence="8 9">
    <name type="scientific">Sphagnum troendelagicum</name>
    <dbReference type="NCBI Taxonomy" id="128251"/>
    <lineage>
        <taxon>Eukaryota</taxon>
        <taxon>Viridiplantae</taxon>
        <taxon>Streptophyta</taxon>
        <taxon>Embryophyta</taxon>
        <taxon>Bryophyta</taxon>
        <taxon>Sphagnophytina</taxon>
        <taxon>Sphagnopsida</taxon>
        <taxon>Sphagnales</taxon>
        <taxon>Sphagnaceae</taxon>
        <taxon>Sphagnum</taxon>
    </lineage>
</organism>
<keyword evidence="9" id="KW-1185">Reference proteome</keyword>
<feature type="compositionally biased region" description="Low complexity" evidence="7">
    <location>
        <begin position="43"/>
        <end position="57"/>
    </location>
</feature>
<dbReference type="Proteomes" id="UP001497512">
    <property type="component" value="Chromosome 10"/>
</dbReference>
<dbReference type="EMBL" id="OZ019902">
    <property type="protein sequence ID" value="CAK9194702.1"/>
    <property type="molecule type" value="Genomic_DNA"/>
</dbReference>
<dbReference type="SUPFAM" id="SSF48613">
    <property type="entry name" value="Heme oxygenase-like"/>
    <property type="match status" value="1"/>
</dbReference>
<keyword evidence="3" id="KW-0349">Heme</keyword>
<protein>
    <recommendedName>
        <fullName evidence="2">heme oxygenase (biliverdin-producing)</fullName>
        <ecNumber evidence="2">1.14.14.18</ecNumber>
    </recommendedName>
</protein>
<feature type="region of interest" description="Disordered" evidence="7">
    <location>
        <begin position="41"/>
        <end position="108"/>
    </location>
</feature>
<keyword evidence="5" id="KW-0560">Oxidoreductase</keyword>
<name>A0ABP0TFI1_9BRYO</name>
<dbReference type="EC" id="1.14.14.18" evidence="2"/>
<evidence type="ECO:0000313" key="9">
    <source>
        <dbReference type="Proteomes" id="UP001497512"/>
    </source>
</evidence>
<dbReference type="PANTHER" id="PTHR35703">
    <property type="entry name" value="HEME OXYGENASE 1, CHLOROPLASTIC-RELATED"/>
    <property type="match status" value="1"/>
</dbReference>
<dbReference type="InterPro" id="IPR016084">
    <property type="entry name" value="Haem_Oase-like_multi-hlx"/>
</dbReference>
<comment type="similarity">
    <text evidence="1">Belongs to the heme oxygenase family.</text>
</comment>
<reference evidence="8" key="1">
    <citation type="submission" date="2024-02" db="EMBL/GenBank/DDBJ databases">
        <authorList>
            <consortium name="ELIXIR-Norway"/>
            <consortium name="Elixir Norway"/>
        </authorList>
    </citation>
    <scope>NUCLEOTIDE SEQUENCE</scope>
</reference>
<evidence type="ECO:0000256" key="1">
    <source>
        <dbReference type="ARBA" id="ARBA00006134"/>
    </source>
</evidence>
<feature type="compositionally biased region" description="Basic and acidic residues" evidence="7">
    <location>
        <begin position="95"/>
        <end position="108"/>
    </location>
</feature>
<evidence type="ECO:0000256" key="7">
    <source>
        <dbReference type="SAM" id="MobiDB-lite"/>
    </source>
</evidence>
<dbReference type="PANTHER" id="PTHR35703:SF2">
    <property type="entry name" value="HEME OXYGENASE 1, CHLOROPLASTIC-RELATED"/>
    <property type="match status" value="1"/>
</dbReference>
<evidence type="ECO:0000313" key="8">
    <source>
        <dbReference type="EMBL" id="CAK9194702.1"/>
    </source>
</evidence>
<evidence type="ECO:0000256" key="6">
    <source>
        <dbReference type="ARBA" id="ARBA00023004"/>
    </source>
</evidence>
<gene>
    <name evidence="8" type="ORF">CSSPTR1EN2_LOCUS2658</name>
</gene>
<evidence type="ECO:0000256" key="3">
    <source>
        <dbReference type="ARBA" id="ARBA00022617"/>
    </source>
</evidence>
<dbReference type="InterPro" id="IPR016951">
    <property type="entry name" value="Haem_Oase_decyc_pln"/>
</dbReference>
<keyword evidence="4" id="KW-0479">Metal-binding</keyword>